<keyword evidence="3" id="KW-1185">Reference proteome</keyword>
<gene>
    <name evidence="2" type="ORF">PAPYR_3174</name>
</gene>
<reference evidence="2" key="1">
    <citation type="journal article" date="2022" name="bioRxiv">
        <title>Genomics of Preaxostyla Flagellates Illuminates Evolutionary Transitions and the Path Towards Mitochondrial Loss.</title>
        <authorList>
            <person name="Novak L.V.F."/>
            <person name="Treitli S.C."/>
            <person name="Pyrih J."/>
            <person name="Halakuc P."/>
            <person name="Pipaliya S.V."/>
            <person name="Vacek V."/>
            <person name="Brzon O."/>
            <person name="Soukal P."/>
            <person name="Eme L."/>
            <person name="Dacks J.B."/>
            <person name="Karnkowska A."/>
            <person name="Elias M."/>
            <person name="Hampl V."/>
        </authorList>
    </citation>
    <scope>NUCLEOTIDE SEQUENCE</scope>
    <source>
        <strain evidence="2">RCP-MX</strain>
    </source>
</reference>
<comment type="caution">
    <text evidence="2">The sequence shown here is derived from an EMBL/GenBank/DDBJ whole genome shotgun (WGS) entry which is preliminary data.</text>
</comment>
<feature type="compositionally biased region" description="Low complexity" evidence="1">
    <location>
        <begin position="329"/>
        <end position="346"/>
    </location>
</feature>
<protein>
    <submittedName>
        <fullName evidence="2">Uncharacterized protein</fullName>
    </submittedName>
</protein>
<name>A0ABQ8UQI3_9EUKA</name>
<organism evidence="2 3">
    <name type="scientific">Paratrimastix pyriformis</name>
    <dbReference type="NCBI Taxonomy" id="342808"/>
    <lineage>
        <taxon>Eukaryota</taxon>
        <taxon>Metamonada</taxon>
        <taxon>Preaxostyla</taxon>
        <taxon>Paratrimastigidae</taxon>
        <taxon>Paratrimastix</taxon>
    </lineage>
</organism>
<evidence type="ECO:0000256" key="1">
    <source>
        <dbReference type="SAM" id="MobiDB-lite"/>
    </source>
</evidence>
<evidence type="ECO:0000313" key="3">
    <source>
        <dbReference type="Proteomes" id="UP001141327"/>
    </source>
</evidence>
<feature type="region of interest" description="Disordered" evidence="1">
    <location>
        <begin position="310"/>
        <end position="370"/>
    </location>
</feature>
<feature type="compositionally biased region" description="Pro residues" evidence="1">
    <location>
        <begin position="347"/>
        <end position="362"/>
    </location>
</feature>
<dbReference type="Proteomes" id="UP001141327">
    <property type="component" value="Unassembled WGS sequence"/>
</dbReference>
<accession>A0ABQ8UQI3</accession>
<dbReference type="EMBL" id="JAPMOS010000012">
    <property type="protein sequence ID" value="KAJ4460548.1"/>
    <property type="molecule type" value="Genomic_DNA"/>
</dbReference>
<sequence>MVEPRPPANLEQLTAYQIDVQLRLTDEEKSRLIFHSVVNLLNVLQELIGIVRVCLNNHSEPFFQRSLEFCALVGRSLATPQQMFQILRRLPRFCEDFKLEVEMVRHLFDPSLIDPQDFVAKSLYAKFTKTLSTLENWVVPIFELRAGELLQRVLLPAEAWVAFRKDTIRANVEQTLSAIGYNTNTISRVVFDPAQATPSDHLVLLEFDGQTPDTIRLPPVMQDCFRDLILPSLPPQVEGRRFWDRASEVEHIIQFGVRGSNAIHRRQMGGGFGRPAYYFTRHFRGTFTIYTTPGVGSVFQLRIPVPPLEAPSANISEETLPRPFSPGSQSASPQRRTPPRTASPQRRTPPPAPQGTPPPKSPAKPSAVKR</sequence>
<evidence type="ECO:0000313" key="2">
    <source>
        <dbReference type="EMBL" id="KAJ4460548.1"/>
    </source>
</evidence>
<proteinExistence type="predicted"/>